<dbReference type="GeneID" id="7824180"/>
<evidence type="ECO:0000313" key="3">
    <source>
        <dbReference type="Proteomes" id="UP000009168"/>
    </source>
</evidence>
<proteinExistence type="predicted"/>
<feature type="region of interest" description="Disordered" evidence="1">
    <location>
        <begin position="1"/>
        <end position="21"/>
    </location>
</feature>
<sequence>MPSLSLQHSQSENSEQNQQNISIQLPSHNFSKYKKISSSRNIQQLQNSKQIKRKFSCQQQLIKSRTFLTPKQPKDEDSPQIPESYYSKTIILSQKQIDSSNLEAIRQPSITCITQINCENKLTDSVSLQNSRSSYTQNSPQSPFLISNFKAFESLASDSIQESQSRKQDNFNLLLSTNSQNNNGILDIPISTSHKNINKIDEIISNKASQLLLMIPNEIKANEAISENKKAKKYFDQQTEIHSCNLKPVILKTQSSSNGQNVFQFTNEQDINKSQNQKKTNQDKQNDINQMTDSFYKTLRINYFNKFKSQNIQNLKKHIQSSLINKMPDSFIPLDKGDLSLYQKKEKCDFEQQKDQFIKWFNQEMYKDRQFQRIQSQIQRKQKELNKQEKPQENFDQIIFSKTQEGFNNSRIHSKETMNTTSLRQKNRNVFNIQVQTQFTEENFQSNLDTSGTRKPSLQKTKSESSQMQVKPYKSALVSRESSQEITSPSSAFKKLSIKKEQESNPFKANSIQSVYQKHLIKQDYKVKNKNSTDGFQTERMVQVLKSNCLKNTFAKTDYDFFLNKECHISSDNRQIFKPRMQELKKFKKPQSQNSLRQLYQQNNSILQIDTSLNQKVQKESSKTQESYSQKLSNMLTYSKSPVSLKSFQNLSVKNQQIKLINPNYYNQNTQNTNNSTLSQEYNSFNFFKKSCERKILSKFEQEIFDPYKMSQNKNIA</sequence>
<accession>Q22V62</accession>
<dbReference type="EMBL" id="GG662798">
    <property type="protein sequence ID" value="EAR89086.2"/>
    <property type="molecule type" value="Genomic_DNA"/>
</dbReference>
<name>Q22V62_TETTS</name>
<dbReference type="InParanoid" id="Q22V62"/>
<feature type="compositionally biased region" description="Polar residues" evidence="1">
    <location>
        <begin position="445"/>
        <end position="469"/>
    </location>
</feature>
<reference evidence="3" key="1">
    <citation type="journal article" date="2006" name="PLoS Biol.">
        <title>Macronuclear genome sequence of the ciliate Tetrahymena thermophila, a model eukaryote.</title>
        <authorList>
            <person name="Eisen J.A."/>
            <person name="Coyne R.S."/>
            <person name="Wu M."/>
            <person name="Wu D."/>
            <person name="Thiagarajan M."/>
            <person name="Wortman J.R."/>
            <person name="Badger J.H."/>
            <person name="Ren Q."/>
            <person name="Amedeo P."/>
            <person name="Jones K.M."/>
            <person name="Tallon L.J."/>
            <person name="Delcher A.L."/>
            <person name="Salzberg S.L."/>
            <person name="Silva J.C."/>
            <person name="Haas B.J."/>
            <person name="Majoros W.H."/>
            <person name="Farzad M."/>
            <person name="Carlton J.M."/>
            <person name="Smith R.K. Jr."/>
            <person name="Garg J."/>
            <person name="Pearlman R.E."/>
            <person name="Karrer K.M."/>
            <person name="Sun L."/>
            <person name="Manning G."/>
            <person name="Elde N.C."/>
            <person name="Turkewitz A.P."/>
            <person name="Asai D.J."/>
            <person name="Wilkes D.E."/>
            <person name="Wang Y."/>
            <person name="Cai H."/>
            <person name="Collins K."/>
            <person name="Stewart B.A."/>
            <person name="Lee S.R."/>
            <person name="Wilamowska K."/>
            <person name="Weinberg Z."/>
            <person name="Ruzzo W.L."/>
            <person name="Wloga D."/>
            <person name="Gaertig J."/>
            <person name="Frankel J."/>
            <person name="Tsao C.-C."/>
            <person name="Gorovsky M.A."/>
            <person name="Keeling P.J."/>
            <person name="Waller R.F."/>
            <person name="Patron N.J."/>
            <person name="Cherry J.M."/>
            <person name="Stover N.A."/>
            <person name="Krieger C.J."/>
            <person name="del Toro C."/>
            <person name="Ryder H.F."/>
            <person name="Williamson S.C."/>
            <person name="Barbeau R.A."/>
            <person name="Hamilton E.P."/>
            <person name="Orias E."/>
        </authorList>
    </citation>
    <scope>NUCLEOTIDE SEQUENCE [LARGE SCALE GENOMIC DNA]</scope>
    <source>
        <strain evidence="3">SB210</strain>
    </source>
</reference>
<gene>
    <name evidence="2" type="ORF">TTHERM_00575380</name>
</gene>
<dbReference type="HOGENOM" id="CLU_275645_0_0_1"/>
<evidence type="ECO:0000256" key="1">
    <source>
        <dbReference type="SAM" id="MobiDB-lite"/>
    </source>
</evidence>
<feature type="region of interest" description="Disordered" evidence="1">
    <location>
        <begin position="445"/>
        <end position="484"/>
    </location>
</feature>
<organism evidence="2 3">
    <name type="scientific">Tetrahymena thermophila (strain SB210)</name>
    <dbReference type="NCBI Taxonomy" id="312017"/>
    <lineage>
        <taxon>Eukaryota</taxon>
        <taxon>Sar</taxon>
        <taxon>Alveolata</taxon>
        <taxon>Ciliophora</taxon>
        <taxon>Intramacronucleata</taxon>
        <taxon>Oligohymenophorea</taxon>
        <taxon>Hymenostomatida</taxon>
        <taxon>Tetrahymenina</taxon>
        <taxon>Tetrahymenidae</taxon>
        <taxon>Tetrahymena</taxon>
    </lineage>
</organism>
<dbReference type="RefSeq" id="XP_001009331.2">
    <property type="nucleotide sequence ID" value="XM_001009331.2"/>
</dbReference>
<dbReference type="Proteomes" id="UP000009168">
    <property type="component" value="Unassembled WGS sequence"/>
</dbReference>
<dbReference type="AlphaFoldDB" id="Q22V62"/>
<dbReference type="KEGG" id="tet:TTHERM_00575380"/>
<keyword evidence="3" id="KW-1185">Reference proteome</keyword>
<dbReference type="eggNOG" id="ENOG502SC32">
    <property type="taxonomic scope" value="Eukaryota"/>
</dbReference>
<protein>
    <submittedName>
        <fullName evidence="2">Cyclic nucleotide-binding domain protein</fullName>
    </submittedName>
</protein>
<evidence type="ECO:0000313" key="2">
    <source>
        <dbReference type="EMBL" id="EAR89086.2"/>
    </source>
</evidence>